<proteinExistence type="predicted"/>
<gene>
    <name evidence="1" type="ORF">SIAM614_00667</name>
</gene>
<sequence length="170" mass="18844">MNQHEQHQVKRVGDDMALASLDLLALVIAGNTPAFRGFIRLTVNNTGYWRGRASFQFSRGGDKDVVEGLPKTGIAPAREIASHRGGRGKVFRKCPSLTAVAGDIKDRVHHFPHVGRPRSPAMLGHRDQWCYDRPFPFRQIACLTQSVAVRLFASDVTPGYSIHNLLDKDG</sequence>
<dbReference type="AlphaFoldDB" id="A0P2Q6"/>
<evidence type="ECO:0000313" key="1">
    <source>
        <dbReference type="EMBL" id="EAV40709.1"/>
    </source>
</evidence>
<name>A0P2Q6_ROSAI</name>
<accession>A0P2Q6</accession>
<dbReference type="EMBL" id="AAUW01000027">
    <property type="protein sequence ID" value="EAV40709.1"/>
    <property type="molecule type" value="Genomic_DNA"/>
</dbReference>
<organism evidence="1 2">
    <name type="scientific">Roseibium aggregatum (strain ATCC 25650 / DSM 13394 / JCM 20685 / NBRC 16684 / NCIMB 2208 / IAM 12614 / B1)</name>
    <name type="common">Stappia aggregata</name>
    <dbReference type="NCBI Taxonomy" id="384765"/>
    <lineage>
        <taxon>Bacteria</taxon>
        <taxon>Pseudomonadati</taxon>
        <taxon>Pseudomonadota</taxon>
        <taxon>Alphaproteobacteria</taxon>
        <taxon>Hyphomicrobiales</taxon>
        <taxon>Stappiaceae</taxon>
        <taxon>Roseibium</taxon>
    </lineage>
</organism>
<protein>
    <submittedName>
        <fullName evidence="1">Uncharacterized protein</fullName>
    </submittedName>
</protein>
<evidence type="ECO:0000313" key="2">
    <source>
        <dbReference type="Proteomes" id="UP000004848"/>
    </source>
</evidence>
<reference evidence="1 2" key="1">
    <citation type="submission" date="2006-05" db="EMBL/GenBank/DDBJ databases">
        <authorList>
            <person name="King G."/>
            <person name="Ferriera S."/>
            <person name="Johnson J."/>
            <person name="Kravitz S."/>
            <person name="Beeson K."/>
            <person name="Sutton G."/>
            <person name="Rogers Y.-H."/>
            <person name="Friedman R."/>
            <person name="Frazier M."/>
            <person name="Venter J.C."/>
        </authorList>
    </citation>
    <scope>NUCLEOTIDE SEQUENCE [LARGE SCALE GENOMIC DNA]</scope>
    <source>
        <strain evidence="2">ATCC 25650 / DSM 13394 / JCM 20685 / NBRC 16684 / NCIMB 2208 / IAM 12614 / B1</strain>
    </source>
</reference>
<dbReference type="Proteomes" id="UP000004848">
    <property type="component" value="Unassembled WGS sequence"/>
</dbReference>
<comment type="caution">
    <text evidence="1">The sequence shown here is derived from an EMBL/GenBank/DDBJ whole genome shotgun (WGS) entry which is preliminary data.</text>
</comment>